<reference evidence="1" key="1">
    <citation type="submission" date="2021-01" db="EMBL/GenBank/DDBJ databases">
        <title>Draft genome sequence of Acholeplasmataceae bacterium strain Mahy22.</title>
        <authorList>
            <person name="Watanabe M."/>
            <person name="Kojima H."/>
            <person name="Fukui M."/>
        </authorList>
    </citation>
    <scope>NUCLEOTIDE SEQUENCE</scope>
    <source>
        <strain evidence="1">Mahy22</strain>
    </source>
</reference>
<protein>
    <submittedName>
        <fullName evidence="1">Putative N-acetyltransferase YnaD</fullName>
    </submittedName>
</protein>
<sequence length="181" mass="21514">MIQTSRLIIEYAQTEDLDDIYEYVSNKEVMKYEREDFPTKAKYEELLNYFIEHKLLYVIRLKDLPKVIGHIFLGKTNPAINNEYNIGYILNPLFHNKGYCSEASKAIINYAFLELHANRVRAACNPENIPSWKVMEKIGLKKEGYFKKRFFMKNDEFGHPIYTDQVMYGIHCSDWHIEKNK</sequence>
<dbReference type="GO" id="GO:0016747">
    <property type="term" value="F:acyltransferase activity, transferring groups other than amino-acyl groups"/>
    <property type="evidence" value="ECO:0007669"/>
    <property type="project" value="InterPro"/>
</dbReference>
<dbReference type="EMBL" id="AP024412">
    <property type="protein sequence ID" value="BCR35255.1"/>
    <property type="molecule type" value="Genomic_DNA"/>
</dbReference>
<proteinExistence type="predicted"/>
<accession>A0A7U9TJD7</accession>
<dbReference type="InterPro" id="IPR051531">
    <property type="entry name" value="N-acetyltransferase"/>
</dbReference>
<dbReference type="RefSeq" id="WP_176239124.1">
    <property type="nucleotide sequence ID" value="NZ_AP024412.1"/>
</dbReference>
<dbReference type="Proteomes" id="UP000620133">
    <property type="component" value="Chromosome"/>
</dbReference>
<evidence type="ECO:0000313" key="1">
    <source>
        <dbReference type="EMBL" id="BCR35255.1"/>
    </source>
</evidence>
<gene>
    <name evidence="1" type="primary">ynaD</name>
    <name evidence="1" type="ORF">MPAN_001480</name>
</gene>
<dbReference type="AlphaFoldDB" id="A0A7U9TJD7"/>
<dbReference type="SUPFAM" id="SSF55729">
    <property type="entry name" value="Acyl-CoA N-acyltransferases (Nat)"/>
    <property type="match status" value="1"/>
</dbReference>
<dbReference type="InterPro" id="IPR000182">
    <property type="entry name" value="GNAT_dom"/>
</dbReference>
<dbReference type="Gene3D" id="3.40.630.30">
    <property type="match status" value="1"/>
</dbReference>
<dbReference type="InterPro" id="IPR016181">
    <property type="entry name" value="Acyl_CoA_acyltransferase"/>
</dbReference>
<dbReference type="PANTHER" id="PTHR43792">
    <property type="entry name" value="GNAT FAMILY, PUTATIVE (AFU_ORTHOLOGUE AFUA_3G00765)-RELATED-RELATED"/>
    <property type="match status" value="1"/>
</dbReference>
<name>A0A7U9TJD7_9MOLU</name>
<keyword evidence="2" id="KW-1185">Reference proteome</keyword>
<evidence type="ECO:0000313" key="2">
    <source>
        <dbReference type="Proteomes" id="UP000620133"/>
    </source>
</evidence>
<organism evidence="1 2">
    <name type="scientific">Mariniplasma anaerobium</name>
    <dbReference type="NCBI Taxonomy" id="2735436"/>
    <lineage>
        <taxon>Bacteria</taxon>
        <taxon>Bacillati</taxon>
        <taxon>Mycoplasmatota</taxon>
        <taxon>Mollicutes</taxon>
        <taxon>Acholeplasmatales</taxon>
        <taxon>Acholeplasmataceae</taxon>
        <taxon>Mariniplasma</taxon>
    </lineage>
</organism>
<dbReference type="PROSITE" id="PS51186">
    <property type="entry name" value="GNAT"/>
    <property type="match status" value="1"/>
</dbReference>
<dbReference type="PANTHER" id="PTHR43792:SF5">
    <property type="entry name" value="RIBOSOMAL-PROTEIN-SERINE ACETYLTRANSFERASE"/>
    <property type="match status" value="1"/>
</dbReference>
<dbReference type="KEGG" id="manr:MPAN_001480"/>
<dbReference type="Pfam" id="PF13302">
    <property type="entry name" value="Acetyltransf_3"/>
    <property type="match status" value="1"/>
</dbReference>